<reference evidence="1" key="1">
    <citation type="submission" date="2017-12" db="EMBL/GenBank/DDBJ databases">
        <title>Pseudomonas sp. MS586 complete sequence.</title>
        <authorList>
            <person name="Lu S."/>
            <person name="Deng P."/>
        </authorList>
    </citation>
    <scope>NUCLEOTIDE SEQUENCE</scope>
    <source>
        <strain evidence="1">MS586</strain>
    </source>
</reference>
<accession>A0ABM5ZJV8</accession>
<dbReference type="Proteomes" id="UP000075187">
    <property type="component" value="Chromosome"/>
</dbReference>
<sequence length="97" mass="10737">MSQMQTRDITLEVGDKEFTFTLTPQDVTKYFNAMTANNKVAPSFNLLSSTVLPAQKAELRELMANPVMTMQIAGALLEEYAPDIEIIVKKPLSTLTA</sequence>
<keyword evidence="2" id="KW-1185">Reference proteome</keyword>
<dbReference type="InterPro" id="IPR024406">
    <property type="entry name" value="TAC-10"/>
</dbReference>
<proteinExistence type="predicted"/>
<name>A0ABM5ZJV8_9PSED</name>
<evidence type="ECO:0008006" key="3">
    <source>
        <dbReference type="Google" id="ProtNLM"/>
    </source>
</evidence>
<evidence type="ECO:0000313" key="1">
    <source>
        <dbReference type="EMBL" id="AMQ83931.1"/>
    </source>
</evidence>
<gene>
    <name evidence="1" type="ORF">AWU82_11615</name>
</gene>
<dbReference type="RefSeq" id="WP_064381002.1">
    <property type="nucleotide sequence ID" value="NZ_CP014205.2"/>
</dbReference>
<dbReference type="EMBL" id="CP014205">
    <property type="protein sequence ID" value="AMQ83931.1"/>
    <property type="molecule type" value="Genomic_DNA"/>
</dbReference>
<organism evidence="1 2">
    <name type="scientific">Pseudomonas glycinae</name>
    <dbReference type="NCBI Taxonomy" id="1785145"/>
    <lineage>
        <taxon>Bacteria</taxon>
        <taxon>Pseudomonadati</taxon>
        <taxon>Pseudomonadota</taxon>
        <taxon>Gammaproteobacteria</taxon>
        <taxon>Pseudomonadales</taxon>
        <taxon>Pseudomonadaceae</taxon>
        <taxon>Pseudomonas</taxon>
    </lineage>
</organism>
<evidence type="ECO:0000313" key="2">
    <source>
        <dbReference type="Proteomes" id="UP000075187"/>
    </source>
</evidence>
<dbReference type="Pfam" id="PF10963">
    <property type="entry name" value="Phage_TAC_10"/>
    <property type="match status" value="1"/>
</dbReference>
<protein>
    <recommendedName>
        <fullName evidence="3">Phage protein</fullName>
    </recommendedName>
</protein>